<dbReference type="PROSITE" id="PS00773">
    <property type="entry name" value="CHITINASE_19_1"/>
    <property type="match status" value="1"/>
</dbReference>
<keyword evidence="7" id="KW-0624">Polysaccharide degradation</keyword>
<dbReference type="PROSITE" id="PS00026">
    <property type="entry name" value="CHIT_BIND_I_1"/>
    <property type="match status" value="1"/>
</dbReference>
<dbReference type="InterPro" id="IPR000726">
    <property type="entry name" value="Glyco_hydro_19_cat"/>
</dbReference>
<evidence type="ECO:0000256" key="8">
    <source>
        <dbReference type="ARBA" id="ARBA00023157"/>
    </source>
</evidence>
<dbReference type="InterPro" id="IPR018371">
    <property type="entry name" value="Chitin-binding_1_CS"/>
</dbReference>
<feature type="disulfide bond" evidence="9">
    <location>
        <begin position="33"/>
        <end position="47"/>
    </location>
</feature>
<name>A0AAW2UBC2_SESRA</name>
<feature type="chain" id="PRO_5043923925" evidence="10">
    <location>
        <begin position="24"/>
        <end position="136"/>
    </location>
</feature>
<reference evidence="12" key="1">
    <citation type="submission" date="2020-06" db="EMBL/GenBank/DDBJ databases">
        <authorList>
            <person name="Li T."/>
            <person name="Hu X."/>
            <person name="Zhang T."/>
            <person name="Song X."/>
            <person name="Zhang H."/>
            <person name="Dai N."/>
            <person name="Sheng W."/>
            <person name="Hou X."/>
            <person name="Wei L."/>
        </authorList>
    </citation>
    <scope>NUCLEOTIDE SEQUENCE</scope>
    <source>
        <strain evidence="12">G02</strain>
        <tissue evidence="12">Leaf</tissue>
    </source>
</reference>
<evidence type="ECO:0000256" key="7">
    <source>
        <dbReference type="ARBA" id="ARBA00023024"/>
    </source>
</evidence>
<dbReference type="EMBL" id="JACGWJ010000006">
    <property type="protein sequence ID" value="KAL0413883.1"/>
    <property type="molecule type" value="Genomic_DNA"/>
</dbReference>
<dbReference type="SUPFAM" id="SSF53955">
    <property type="entry name" value="Lysozyme-like"/>
    <property type="match status" value="1"/>
</dbReference>
<proteinExistence type="inferred from homology"/>
<dbReference type="Gene3D" id="3.30.60.10">
    <property type="entry name" value="Endochitinase-like"/>
    <property type="match status" value="1"/>
</dbReference>
<keyword evidence="4" id="KW-0926">Vacuole</keyword>
<dbReference type="PANTHER" id="PTHR22595:SF193">
    <property type="entry name" value="ENDOCHITINASE EP3"/>
    <property type="match status" value="1"/>
</dbReference>
<evidence type="ECO:0000256" key="9">
    <source>
        <dbReference type="PROSITE-ProRule" id="PRU00261"/>
    </source>
</evidence>
<dbReference type="AlphaFoldDB" id="A0AAW2UBC2"/>
<dbReference type="GO" id="GO:0005773">
    <property type="term" value="C:vacuole"/>
    <property type="evidence" value="ECO:0007669"/>
    <property type="project" value="UniProtKB-SubCell"/>
</dbReference>
<evidence type="ECO:0000256" key="1">
    <source>
        <dbReference type="ARBA" id="ARBA00003102"/>
    </source>
</evidence>
<dbReference type="GO" id="GO:0008061">
    <property type="term" value="F:chitin binding"/>
    <property type="evidence" value="ECO:0007669"/>
    <property type="project" value="UniProtKB-UniRule"/>
</dbReference>
<evidence type="ECO:0000313" key="12">
    <source>
        <dbReference type="EMBL" id="KAL0413883.1"/>
    </source>
</evidence>
<keyword evidence="8 9" id="KW-1015">Disulfide bond</keyword>
<evidence type="ECO:0000259" key="11">
    <source>
        <dbReference type="PROSITE" id="PS50941"/>
    </source>
</evidence>
<dbReference type="Pfam" id="PF00182">
    <property type="entry name" value="Glyco_hydro_19"/>
    <property type="match status" value="1"/>
</dbReference>
<dbReference type="PROSITE" id="PS50941">
    <property type="entry name" value="CHIT_BIND_I_2"/>
    <property type="match status" value="1"/>
</dbReference>
<comment type="similarity">
    <text evidence="3">Belongs to the glycosyl hydrolase 19 family. Chitinase class I subfamily.</text>
</comment>
<evidence type="ECO:0000256" key="3">
    <source>
        <dbReference type="ARBA" id="ARBA00009373"/>
    </source>
</evidence>
<keyword evidence="7" id="KW-0146">Chitin degradation</keyword>
<evidence type="ECO:0000256" key="5">
    <source>
        <dbReference type="ARBA" id="ARBA00022669"/>
    </source>
</evidence>
<keyword evidence="6" id="KW-0611">Plant defense</keyword>
<evidence type="ECO:0000256" key="10">
    <source>
        <dbReference type="SAM" id="SignalP"/>
    </source>
</evidence>
<feature type="signal peptide" evidence="10">
    <location>
        <begin position="1"/>
        <end position="23"/>
    </location>
</feature>
<keyword evidence="5 9" id="KW-0147">Chitin-binding</keyword>
<dbReference type="Gene3D" id="1.10.530.10">
    <property type="match status" value="1"/>
</dbReference>
<reference evidence="12" key="2">
    <citation type="journal article" date="2024" name="Plant">
        <title>Genomic evolution and insights into agronomic trait innovations of Sesamum species.</title>
        <authorList>
            <person name="Miao H."/>
            <person name="Wang L."/>
            <person name="Qu L."/>
            <person name="Liu H."/>
            <person name="Sun Y."/>
            <person name="Le M."/>
            <person name="Wang Q."/>
            <person name="Wei S."/>
            <person name="Zheng Y."/>
            <person name="Lin W."/>
            <person name="Duan Y."/>
            <person name="Cao H."/>
            <person name="Xiong S."/>
            <person name="Wang X."/>
            <person name="Wei L."/>
            <person name="Li C."/>
            <person name="Ma Q."/>
            <person name="Ju M."/>
            <person name="Zhao R."/>
            <person name="Li G."/>
            <person name="Mu C."/>
            <person name="Tian Q."/>
            <person name="Mei H."/>
            <person name="Zhang T."/>
            <person name="Gao T."/>
            <person name="Zhang H."/>
        </authorList>
    </citation>
    <scope>NUCLEOTIDE SEQUENCE</scope>
    <source>
        <strain evidence="12">G02</strain>
    </source>
</reference>
<comment type="caution">
    <text evidence="9">Lacks conserved residue(s) required for the propagation of feature annotation.</text>
</comment>
<comment type="function">
    <text evidence="1">Defense against chitin-containing fungal pathogens.</text>
</comment>
<evidence type="ECO:0000256" key="4">
    <source>
        <dbReference type="ARBA" id="ARBA00022554"/>
    </source>
</evidence>
<dbReference type="InterPro" id="IPR023346">
    <property type="entry name" value="Lysozyme-like_dom_sf"/>
</dbReference>
<dbReference type="InterPro" id="IPR001002">
    <property type="entry name" value="Chitin-bd_1"/>
</dbReference>
<dbReference type="GO" id="GO:0006952">
    <property type="term" value="P:defense response"/>
    <property type="evidence" value="ECO:0007669"/>
    <property type="project" value="UniProtKB-KW"/>
</dbReference>
<dbReference type="SMART" id="SM00270">
    <property type="entry name" value="ChtBD1"/>
    <property type="match status" value="1"/>
</dbReference>
<organism evidence="12">
    <name type="scientific">Sesamum radiatum</name>
    <name type="common">Black benniseed</name>
    <dbReference type="NCBI Taxonomy" id="300843"/>
    <lineage>
        <taxon>Eukaryota</taxon>
        <taxon>Viridiplantae</taxon>
        <taxon>Streptophyta</taxon>
        <taxon>Embryophyta</taxon>
        <taxon>Tracheophyta</taxon>
        <taxon>Spermatophyta</taxon>
        <taxon>Magnoliopsida</taxon>
        <taxon>eudicotyledons</taxon>
        <taxon>Gunneridae</taxon>
        <taxon>Pentapetalae</taxon>
        <taxon>asterids</taxon>
        <taxon>lamiids</taxon>
        <taxon>Lamiales</taxon>
        <taxon>Pedaliaceae</taxon>
        <taxon>Sesamum</taxon>
    </lineage>
</organism>
<protein>
    <submittedName>
        <fullName evidence="12">Endochitinase EP3</fullName>
    </submittedName>
</protein>
<dbReference type="GO" id="GO:0004568">
    <property type="term" value="F:chitinase activity"/>
    <property type="evidence" value="ECO:0007669"/>
    <property type="project" value="InterPro"/>
</dbReference>
<dbReference type="GO" id="GO:0016998">
    <property type="term" value="P:cell wall macromolecule catabolic process"/>
    <property type="evidence" value="ECO:0007669"/>
    <property type="project" value="InterPro"/>
</dbReference>
<dbReference type="PRINTS" id="PR00451">
    <property type="entry name" value="CHITINBINDNG"/>
</dbReference>
<keyword evidence="7" id="KW-0119">Carbohydrate metabolism</keyword>
<feature type="domain" description="Chitin-binding type-1" evidence="11">
    <location>
        <begin position="23"/>
        <end position="58"/>
    </location>
</feature>
<evidence type="ECO:0000256" key="6">
    <source>
        <dbReference type="ARBA" id="ARBA00022821"/>
    </source>
</evidence>
<dbReference type="CDD" id="cd00035">
    <property type="entry name" value="ChtBD1"/>
    <property type="match status" value="1"/>
</dbReference>
<dbReference type="InterPro" id="IPR036861">
    <property type="entry name" value="Endochitinase-like_sf"/>
</dbReference>
<dbReference type="PANTHER" id="PTHR22595">
    <property type="entry name" value="CHITINASE-RELATED"/>
    <property type="match status" value="1"/>
</dbReference>
<dbReference type="GO" id="GO:0006032">
    <property type="term" value="P:chitin catabolic process"/>
    <property type="evidence" value="ECO:0007669"/>
    <property type="project" value="UniProtKB-KW"/>
</dbReference>
<dbReference type="SUPFAM" id="SSF57016">
    <property type="entry name" value="Plant lectins/antimicrobial peptides"/>
    <property type="match status" value="1"/>
</dbReference>
<comment type="caution">
    <text evidence="12">The sequence shown here is derived from an EMBL/GenBank/DDBJ whole genome shotgun (WGS) entry which is preliminary data.</text>
</comment>
<feature type="disulfide bond" evidence="9">
    <location>
        <begin position="28"/>
        <end position="40"/>
    </location>
</feature>
<evidence type="ECO:0000256" key="2">
    <source>
        <dbReference type="ARBA" id="ARBA00004116"/>
    </source>
</evidence>
<gene>
    <name evidence="12" type="ORF">Sradi_1590000</name>
</gene>
<sequence>MRSLLAIYTLLALLVASGKWVSGQDCGCESDLCCSQYGYCGTGDDYCGDGCQGGPCYAPQGGNGVGVWDIVTDGFFYGIADQAPSDCPGRGFYSRDAFLQALDSYPEFGTAGSVDDSKREIAAFFAHVTLETGRKF</sequence>
<keyword evidence="10" id="KW-0732">Signal</keyword>
<comment type="subcellular location">
    <subcellularLocation>
        <location evidence="2">Vacuole</location>
    </subcellularLocation>
</comment>
<dbReference type="Pfam" id="PF00187">
    <property type="entry name" value="Chitin_bind_1"/>
    <property type="match status" value="1"/>
</dbReference>
<accession>A0AAW2UBC2</accession>